<accession>A0A316Z8Z6</accession>
<dbReference type="CDD" id="cd11384">
    <property type="entry name" value="RagA_like"/>
    <property type="match status" value="1"/>
</dbReference>
<organism evidence="6 7">
    <name type="scientific">Tilletiopsis washingtonensis</name>
    <dbReference type="NCBI Taxonomy" id="58919"/>
    <lineage>
        <taxon>Eukaryota</taxon>
        <taxon>Fungi</taxon>
        <taxon>Dikarya</taxon>
        <taxon>Basidiomycota</taxon>
        <taxon>Ustilaginomycotina</taxon>
        <taxon>Exobasidiomycetes</taxon>
        <taxon>Entylomatales</taxon>
        <taxon>Entylomatales incertae sedis</taxon>
        <taxon>Tilletiopsis</taxon>
    </lineage>
</organism>
<dbReference type="Gene3D" id="3.30.450.190">
    <property type="match status" value="1"/>
</dbReference>
<evidence type="ECO:0000256" key="4">
    <source>
        <dbReference type="RuleBase" id="RU367014"/>
    </source>
</evidence>
<dbReference type="GO" id="GO:0009267">
    <property type="term" value="P:cellular response to starvation"/>
    <property type="evidence" value="ECO:0007669"/>
    <property type="project" value="TreeGrafter"/>
</dbReference>
<dbReference type="GO" id="GO:1904263">
    <property type="term" value="P:positive regulation of TORC1 signaling"/>
    <property type="evidence" value="ECO:0007669"/>
    <property type="project" value="TreeGrafter"/>
</dbReference>
<dbReference type="GO" id="GO:0003924">
    <property type="term" value="F:GTPase activity"/>
    <property type="evidence" value="ECO:0007669"/>
    <property type="project" value="UniProtKB-UniRule"/>
</dbReference>
<dbReference type="GO" id="GO:0010507">
    <property type="term" value="P:negative regulation of autophagy"/>
    <property type="evidence" value="ECO:0007669"/>
    <property type="project" value="TreeGrafter"/>
</dbReference>
<reference evidence="6 7" key="1">
    <citation type="journal article" date="2018" name="Mol. Biol. Evol.">
        <title>Broad Genomic Sampling Reveals a Smut Pathogenic Ancestry of the Fungal Clade Ustilaginomycotina.</title>
        <authorList>
            <person name="Kijpornyongpan T."/>
            <person name="Mondo S.J."/>
            <person name="Barry K."/>
            <person name="Sandor L."/>
            <person name="Lee J."/>
            <person name="Lipzen A."/>
            <person name="Pangilinan J."/>
            <person name="LaButti K."/>
            <person name="Hainaut M."/>
            <person name="Henrissat B."/>
            <person name="Grigoriev I.V."/>
            <person name="Spatafora J.W."/>
            <person name="Aime M.C."/>
        </authorList>
    </citation>
    <scope>NUCLEOTIDE SEQUENCE [LARGE SCALE GENOMIC DNA]</scope>
    <source>
        <strain evidence="6 7">MCA 4186</strain>
    </source>
</reference>
<dbReference type="SUPFAM" id="SSF52540">
    <property type="entry name" value="P-loop containing nucleoside triphosphate hydrolases"/>
    <property type="match status" value="1"/>
</dbReference>
<dbReference type="STRING" id="58919.A0A316Z8Z6"/>
<dbReference type="FunFam" id="3.40.50.300:FF:002028">
    <property type="entry name" value="Related to GTR1-GTP-binding protein"/>
    <property type="match status" value="1"/>
</dbReference>
<proteinExistence type="inferred from homology"/>
<feature type="compositionally biased region" description="Acidic residues" evidence="5">
    <location>
        <begin position="239"/>
        <end position="248"/>
    </location>
</feature>
<dbReference type="PANTHER" id="PTHR11259:SF1">
    <property type="entry name" value="RAS-RELATED GTP-BINDING PROTEIN"/>
    <property type="match status" value="1"/>
</dbReference>
<dbReference type="EMBL" id="KZ819295">
    <property type="protein sequence ID" value="PWN97458.1"/>
    <property type="molecule type" value="Genomic_DNA"/>
</dbReference>
<name>A0A316Z8Z6_9BASI</name>
<evidence type="ECO:0000256" key="3">
    <source>
        <dbReference type="ARBA" id="ARBA00023134"/>
    </source>
</evidence>
<feature type="compositionally biased region" description="Basic and acidic residues" evidence="5">
    <location>
        <begin position="249"/>
        <end position="260"/>
    </location>
</feature>
<dbReference type="AlphaFoldDB" id="A0A316Z8Z6"/>
<evidence type="ECO:0000313" key="7">
    <source>
        <dbReference type="Proteomes" id="UP000245946"/>
    </source>
</evidence>
<comment type="function">
    <text evidence="4">GTPase involved in activation of the TORC1 signaling pathway, which promotes growth and represses autophagy in nutrient-rich conditions.</text>
</comment>
<keyword evidence="3 4" id="KW-0342">GTP-binding</keyword>
<keyword evidence="2 4" id="KW-0547">Nucleotide-binding</keyword>
<dbReference type="Pfam" id="PF04670">
    <property type="entry name" value="Gtr1_RagA"/>
    <property type="match status" value="1"/>
</dbReference>
<dbReference type="GO" id="GO:1990131">
    <property type="term" value="C:Gtr1-Gtr2 GTPase complex"/>
    <property type="evidence" value="ECO:0007669"/>
    <property type="project" value="UniProtKB-UniRule"/>
</dbReference>
<dbReference type="Proteomes" id="UP000245946">
    <property type="component" value="Unassembled WGS sequence"/>
</dbReference>
<protein>
    <recommendedName>
        <fullName evidence="4">GTP-binding protein</fullName>
    </recommendedName>
</protein>
<sequence>MKKKILLMGRSGSGKTSMRSLVFSSYRPSDTRRLGSTLDVEHSHVRFLGNLVLNLWDCGGQQAYMDSYLDSQRHQVFSAVGVLIYVFDLVGEDGAGEEWEKDVRYYKDCLAALRVHSPDARVFCLLHKMDLVDSSRRRSVYASRVAELRRKSEGKAITPFATSIWDETLYRAWSSIVHTLIPQVGVLESHLSQFAQANSATEVVVFERSTFLVISRTTQGGSTLPVGASGFARPTGLPSEDDDDMEGFPEERKGDDKGRLNPERFEKISELIKSFKLSCSKLQSTFQAIELRTPSFSAYLDALTANTFIMVVVADPRIELAAIKLNVQSAREHFEKLPALNINR</sequence>
<dbReference type="InterPro" id="IPR039397">
    <property type="entry name" value="RagA/B"/>
</dbReference>
<dbReference type="InterPro" id="IPR006762">
    <property type="entry name" value="Gtr1_RagA"/>
</dbReference>
<evidence type="ECO:0000313" key="6">
    <source>
        <dbReference type="EMBL" id="PWN97458.1"/>
    </source>
</evidence>
<dbReference type="PANTHER" id="PTHR11259">
    <property type="entry name" value="RAS-RELATED GTP BINDING RAG/GTR YEAST"/>
    <property type="match status" value="1"/>
</dbReference>
<dbReference type="GO" id="GO:0000329">
    <property type="term" value="C:fungal-type vacuole membrane"/>
    <property type="evidence" value="ECO:0007669"/>
    <property type="project" value="TreeGrafter"/>
</dbReference>
<dbReference type="GO" id="GO:0005525">
    <property type="term" value="F:GTP binding"/>
    <property type="evidence" value="ECO:0007669"/>
    <property type="project" value="UniProtKB-UniRule"/>
</dbReference>
<keyword evidence="7" id="KW-1185">Reference proteome</keyword>
<evidence type="ECO:0000256" key="2">
    <source>
        <dbReference type="ARBA" id="ARBA00022741"/>
    </source>
</evidence>
<dbReference type="GO" id="GO:0005634">
    <property type="term" value="C:nucleus"/>
    <property type="evidence" value="ECO:0007669"/>
    <property type="project" value="TreeGrafter"/>
</dbReference>
<dbReference type="GeneID" id="37272152"/>
<dbReference type="RefSeq" id="XP_025597737.1">
    <property type="nucleotide sequence ID" value="XM_025744608.1"/>
</dbReference>
<comment type="similarity">
    <text evidence="1 4">Belongs to the GTR/RAG GTP-binding protein family.</text>
</comment>
<dbReference type="InterPro" id="IPR027417">
    <property type="entry name" value="P-loop_NTPase"/>
</dbReference>
<gene>
    <name evidence="6" type="ORF">FA09DRAFT_343597</name>
</gene>
<evidence type="ECO:0000256" key="1">
    <source>
        <dbReference type="ARBA" id="ARBA00007756"/>
    </source>
</evidence>
<comment type="subunit">
    <text evidence="4">Component of the GSE complex.</text>
</comment>
<dbReference type="OrthoDB" id="10020193at2759"/>
<feature type="region of interest" description="Disordered" evidence="5">
    <location>
        <begin position="225"/>
        <end position="260"/>
    </location>
</feature>
<evidence type="ECO:0000256" key="5">
    <source>
        <dbReference type="SAM" id="MobiDB-lite"/>
    </source>
</evidence>
<dbReference type="Gene3D" id="3.40.50.300">
    <property type="entry name" value="P-loop containing nucleotide triphosphate hydrolases"/>
    <property type="match status" value="1"/>
</dbReference>